<name>A0A8S2X6V4_9BILA</name>
<gene>
    <name evidence="1" type="ORF">GIL414_LOCUS33742</name>
</gene>
<dbReference type="EMBL" id="CAJOBJ010075854">
    <property type="protein sequence ID" value="CAF4479749.1"/>
    <property type="molecule type" value="Genomic_DNA"/>
</dbReference>
<sequence length="55" mass="6582">LALGFSKFDKELKNSITNILLSYVDKGIIQRLHDDWYVYENCEIKRLNEVDIFIF</sequence>
<organism evidence="1 2">
    <name type="scientific">Rotaria magnacalcarata</name>
    <dbReference type="NCBI Taxonomy" id="392030"/>
    <lineage>
        <taxon>Eukaryota</taxon>
        <taxon>Metazoa</taxon>
        <taxon>Spiralia</taxon>
        <taxon>Gnathifera</taxon>
        <taxon>Rotifera</taxon>
        <taxon>Eurotatoria</taxon>
        <taxon>Bdelloidea</taxon>
        <taxon>Philodinida</taxon>
        <taxon>Philodinidae</taxon>
        <taxon>Rotaria</taxon>
    </lineage>
</organism>
<comment type="caution">
    <text evidence="1">The sequence shown here is derived from an EMBL/GenBank/DDBJ whole genome shotgun (WGS) entry which is preliminary data.</text>
</comment>
<evidence type="ECO:0000313" key="1">
    <source>
        <dbReference type="EMBL" id="CAF4479749.1"/>
    </source>
</evidence>
<feature type="non-terminal residue" evidence="1">
    <location>
        <position position="1"/>
    </location>
</feature>
<reference evidence="1" key="1">
    <citation type="submission" date="2021-02" db="EMBL/GenBank/DDBJ databases">
        <authorList>
            <person name="Nowell W R."/>
        </authorList>
    </citation>
    <scope>NUCLEOTIDE SEQUENCE</scope>
</reference>
<evidence type="ECO:0000313" key="2">
    <source>
        <dbReference type="Proteomes" id="UP000681720"/>
    </source>
</evidence>
<accession>A0A8S2X6V4</accession>
<protein>
    <submittedName>
        <fullName evidence="1">Uncharacterized protein</fullName>
    </submittedName>
</protein>
<proteinExistence type="predicted"/>
<dbReference type="AlphaFoldDB" id="A0A8S2X6V4"/>
<dbReference type="Proteomes" id="UP000681720">
    <property type="component" value="Unassembled WGS sequence"/>
</dbReference>